<comment type="caution">
    <text evidence="2">The sequence shown here is derived from an EMBL/GenBank/DDBJ whole genome shotgun (WGS) entry which is preliminary data.</text>
</comment>
<evidence type="ECO:0000313" key="2">
    <source>
        <dbReference type="EMBL" id="GIF86492.1"/>
    </source>
</evidence>
<feature type="transmembrane region" description="Helical" evidence="1">
    <location>
        <begin position="48"/>
        <end position="67"/>
    </location>
</feature>
<keyword evidence="3" id="KW-1185">Reference proteome</keyword>
<evidence type="ECO:0000256" key="1">
    <source>
        <dbReference type="SAM" id="Phobius"/>
    </source>
</evidence>
<evidence type="ECO:0000313" key="3">
    <source>
        <dbReference type="Proteomes" id="UP000601223"/>
    </source>
</evidence>
<dbReference type="RefSeq" id="WP_203757541.1">
    <property type="nucleotide sequence ID" value="NZ_BONF01000075.1"/>
</dbReference>
<dbReference type="Proteomes" id="UP000601223">
    <property type="component" value="Unassembled WGS sequence"/>
</dbReference>
<organism evidence="2 3">
    <name type="scientific">Catellatospora bangladeshensis</name>
    <dbReference type="NCBI Taxonomy" id="310355"/>
    <lineage>
        <taxon>Bacteria</taxon>
        <taxon>Bacillati</taxon>
        <taxon>Actinomycetota</taxon>
        <taxon>Actinomycetes</taxon>
        <taxon>Micromonosporales</taxon>
        <taxon>Micromonosporaceae</taxon>
        <taxon>Catellatospora</taxon>
    </lineage>
</organism>
<keyword evidence="1" id="KW-0472">Membrane</keyword>
<keyword evidence="1" id="KW-0812">Transmembrane</keyword>
<name>A0A8J3JKE7_9ACTN</name>
<reference evidence="2 3" key="1">
    <citation type="submission" date="2021-01" db="EMBL/GenBank/DDBJ databases">
        <title>Whole genome shotgun sequence of Catellatospora bangladeshensis NBRC 107357.</title>
        <authorList>
            <person name="Komaki H."/>
            <person name="Tamura T."/>
        </authorList>
    </citation>
    <scope>NUCLEOTIDE SEQUENCE [LARGE SCALE GENOMIC DNA]</scope>
    <source>
        <strain evidence="2 3">NBRC 107357</strain>
    </source>
</reference>
<gene>
    <name evidence="2" type="ORF">Cba03nite_78410</name>
</gene>
<keyword evidence="1" id="KW-1133">Transmembrane helix</keyword>
<feature type="transmembrane region" description="Helical" evidence="1">
    <location>
        <begin position="21"/>
        <end position="42"/>
    </location>
</feature>
<sequence>MHIDNPTVWQAAALRAERAAGVYYSAMTATAVTAVAVLVAWVAGAPGWLTGGLGGLVLAAYITTRIAHHVVQARMARLHNLNSPDTDPGGAGR</sequence>
<proteinExistence type="predicted"/>
<protein>
    <submittedName>
        <fullName evidence="2">Uncharacterized protein</fullName>
    </submittedName>
</protein>
<accession>A0A8J3JKE7</accession>
<dbReference type="AlphaFoldDB" id="A0A8J3JKE7"/>
<dbReference type="EMBL" id="BONF01000075">
    <property type="protein sequence ID" value="GIF86492.1"/>
    <property type="molecule type" value="Genomic_DNA"/>
</dbReference>